<organism evidence="1 2">
    <name type="scientific">Xylaria curta</name>
    <dbReference type="NCBI Taxonomy" id="42375"/>
    <lineage>
        <taxon>Eukaryota</taxon>
        <taxon>Fungi</taxon>
        <taxon>Dikarya</taxon>
        <taxon>Ascomycota</taxon>
        <taxon>Pezizomycotina</taxon>
        <taxon>Sordariomycetes</taxon>
        <taxon>Xylariomycetidae</taxon>
        <taxon>Xylariales</taxon>
        <taxon>Xylariaceae</taxon>
        <taxon>Xylaria</taxon>
    </lineage>
</organism>
<protein>
    <submittedName>
        <fullName evidence="1">Uncharacterized protein</fullName>
    </submittedName>
</protein>
<gene>
    <name evidence="1" type="ORF">NUW58_g217</name>
</gene>
<accession>A0ACC1PQ13</accession>
<evidence type="ECO:0000313" key="2">
    <source>
        <dbReference type="Proteomes" id="UP001143856"/>
    </source>
</evidence>
<sequence length="141" mass="15047">MPVAVLNKLLVQARAGSEELVPNSEHELSIVFTASDDSIGLLDEVTVPPLNDSFRPFIASSLEAAAENIGEAEYFAALDHQSTIDDSAILVHRQNGGSLETARVTFDSVQILLVSLFIGTLGFQEIKDIADSEGGIYGRSA</sequence>
<comment type="caution">
    <text evidence="1">The sequence shown here is derived from an EMBL/GenBank/DDBJ whole genome shotgun (WGS) entry which is preliminary data.</text>
</comment>
<name>A0ACC1PQ13_9PEZI</name>
<dbReference type="EMBL" id="JAPDGR010000017">
    <property type="protein sequence ID" value="KAJ2998778.1"/>
    <property type="molecule type" value="Genomic_DNA"/>
</dbReference>
<reference evidence="1" key="1">
    <citation type="submission" date="2022-10" db="EMBL/GenBank/DDBJ databases">
        <title>Genome Sequence of Xylaria curta.</title>
        <authorList>
            <person name="Buettner E."/>
        </authorList>
    </citation>
    <scope>NUCLEOTIDE SEQUENCE</scope>
    <source>
        <strain evidence="1">Babe10</strain>
    </source>
</reference>
<proteinExistence type="predicted"/>
<evidence type="ECO:0000313" key="1">
    <source>
        <dbReference type="EMBL" id="KAJ2998778.1"/>
    </source>
</evidence>
<keyword evidence="2" id="KW-1185">Reference proteome</keyword>
<dbReference type="Proteomes" id="UP001143856">
    <property type="component" value="Unassembled WGS sequence"/>
</dbReference>